<dbReference type="InterPro" id="IPR002850">
    <property type="entry name" value="PIN_toxin-like"/>
</dbReference>
<dbReference type="SUPFAM" id="SSF88723">
    <property type="entry name" value="PIN domain-like"/>
    <property type="match status" value="1"/>
</dbReference>
<protein>
    <recommendedName>
        <fullName evidence="1">PIN domain-containing protein</fullName>
    </recommendedName>
</protein>
<proteinExistence type="predicted"/>
<keyword evidence="3" id="KW-1185">Reference proteome</keyword>
<evidence type="ECO:0000313" key="2">
    <source>
        <dbReference type="EMBL" id="AMN47711.1"/>
    </source>
</evidence>
<dbReference type="Pfam" id="PF13470">
    <property type="entry name" value="PIN_3"/>
    <property type="match status" value="1"/>
</dbReference>
<dbReference type="AlphaFoldDB" id="A0A127FDI1"/>
<feature type="domain" description="PIN" evidence="1">
    <location>
        <begin position="3"/>
        <end position="115"/>
    </location>
</feature>
<gene>
    <name evidence="2" type="ORF">ACG33_11485</name>
</gene>
<dbReference type="PANTHER" id="PTHR34610">
    <property type="entry name" value="SSL7007 PROTEIN"/>
    <property type="match status" value="1"/>
</dbReference>
<evidence type="ECO:0000313" key="3">
    <source>
        <dbReference type="Proteomes" id="UP000070250"/>
    </source>
</evidence>
<evidence type="ECO:0000259" key="1">
    <source>
        <dbReference type="Pfam" id="PF13470"/>
    </source>
</evidence>
<dbReference type="InterPro" id="IPR029060">
    <property type="entry name" value="PIN-like_dom_sf"/>
</dbReference>
<sequence>MSMVLDTDVMVAALRSPGGASAELLSQVLVGDRTAMASVPLFVEYESVMSRSEHLKAAGAVVADVQNLLDVLAGVIEPVEIRYLWRPQLTDADDDMVLECAANGNARHLVTFNVADFKGPAERFGVRPLTPGQMLKETKP</sequence>
<reference evidence="2 3" key="1">
    <citation type="submission" date="2015-06" db="EMBL/GenBank/DDBJ databases">
        <title>A Comprehensive Approach to Explore the Metabolic and Phylogenetic Diversity of Bacterial Steroid Degradation in the Environment: Testosterone as an Example.</title>
        <authorList>
            <person name="Yang F.-C."/>
            <person name="Chen Y.-L."/>
            <person name="Yu C.-P."/>
            <person name="Tang S.-L."/>
            <person name="Wang P.-H."/>
            <person name="Ismail W."/>
            <person name="Wang C.-H."/>
            <person name="Yang C.-Y."/>
            <person name="Chiang Y.-R."/>
        </authorList>
    </citation>
    <scope>NUCLEOTIDE SEQUENCE [LARGE SCALE GENOMIC DNA]</scope>
    <source>
        <strain evidence="2 3">DSM 18526</strain>
    </source>
</reference>
<dbReference type="InterPro" id="IPR002716">
    <property type="entry name" value="PIN_dom"/>
</dbReference>
<dbReference type="NCBIfam" id="TIGR00305">
    <property type="entry name" value="putative toxin-antitoxin system toxin component, PIN family"/>
    <property type="match status" value="1"/>
</dbReference>
<dbReference type="STRING" id="465721.ACG33_11485"/>
<dbReference type="EMBL" id="CP011971">
    <property type="protein sequence ID" value="AMN47711.1"/>
    <property type="molecule type" value="Genomic_DNA"/>
</dbReference>
<dbReference type="KEGG" id="sdf:ACG33_11485"/>
<dbReference type="OrthoDB" id="271187at2"/>
<dbReference type="PANTHER" id="PTHR34610:SF3">
    <property type="entry name" value="SSL7007 PROTEIN"/>
    <property type="match status" value="1"/>
</dbReference>
<accession>A0A127FDI1</accession>
<name>A0A127FDI1_STEDE</name>
<organism evidence="2 3">
    <name type="scientific">Steroidobacter denitrificans</name>
    <dbReference type="NCBI Taxonomy" id="465721"/>
    <lineage>
        <taxon>Bacteria</taxon>
        <taxon>Pseudomonadati</taxon>
        <taxon>Pseudomonadota</taxon>
        <taxon>Gammaproteobacteria</taxon>
        <taxon>Steroidobacterales</taxon>
        <taxon>Steroidobacteraceae</taxon>
        <taxon>Steroidobacter</taxon>
    </lineage>
</organism>
<dbReference type="Proteomes" id="UP000070250">
    <property type="component" value="Chromosome"/>
</dbReference>